<sequence>MKSMAGMNRNYHRSVYRNSLALEAASPSSYAASMEIAPYDAAFTGGGPVEGTQAQRSPKTSTELLKVLNRIWNLEEQNSCNATLVKALKKELDKARSQIKSLVREQQSDRREIDGIVKRITENKFDDDKSALVRITKEREHEFQSRVLLERLCDEFAYKIVEYGKGTNRSTKNSGKGRELDDMTLHFAELWTDQRSLKRNGKISTVHKLRPEIEAFLNRKTTRHDDVHNPSALRPRSSVTAVSATVDDDDDETDDSNCFEIDRPRLQRHEIKKKSGFSPSPSSMQIMFEAPQPAEKNGEKSVDAAAKKLHVGSSSSSSQWRNLRSPVREWGRKSESGLRVGPNTARDNSLRSKLVDEAKGNHGQQRSSRSRLKSLIMSRRG</sequence>
<feature type="region of interest" description="Disordered" evidence="2">
    <location>
        <begin position="223"/>
        <end position="284"/>
    </location>
</feature>
<dbReference type="Proteomes" id="UP000015453">
    <property type="component" value="Unassembled WGS sequence"/>
</dbReference>
<organism evidence="3 4">
    <name type="scientific">Genlisea aurea</name>
    <dbReference type="NCBI Taxonomy" id="192259"/>
    <lineage>
        <taxon>Eukaryota</taxon>
        <taxon>Viridiplantae</taxon>
        <taxon>Streptophyta</taxon>
        <taxon>Embryophyta</taxon>
        <taxon>Tracheophyta</taxon>
        <taxon>Spermatophyta</taxon>
        <taxon>Magnoliopsida</taxon>
        <taxon>eudicotyledons</taxon>
        <taxon>Gunneridae</taxon>
        <taxon>Pentapetalae</taxon>
        <taxon>asterids</taxon>
        <taxon>lamiids</taxon>
        <taxon>Lamiales</taxon>
        <taxon>Lentibulariaceae</taxon>
        <taxon>Genlisea</taxon>
    </lineage>
</organism>
<dbReference type="EMBL" id="AUSU01007329">
    <property type="protein sequence ID" value="EPS60742.1"/>
    <property type="molecule type" value="Genomic_DNA"/>
</dbReference>
<proteinExistence type="predicted"/>
<feature type="compositionally biased region" description="Basic and acidic residues" evidence="2">
    <location>
        <begin position="348"/>
        <end position="360"/>
    </location>
</feature>
<protein>
    <submittedName>
        <fullName evidence="3">Uncharacterized protein</fullName>
    </submittedName>
</protein>
<evidence type="ECO:0000313" key="3">
    <source>
        <dbReference type="EMBL" id="EPS60742.1"/>
    </source>
</evidence>
<dbReference type="OrthoDB" id="670909at2759"/>
<feature type="coiled-coil region" evidence="1">
    <location>
        <begin position="85"/>
        <end position="112"/>
    </location>
</feature>
<feature type="compositionally biased region" description="Acidic residues" evidence="2">
    <location>
        <begin position="246"/>
        <end position="257"/>
    </location>
</feature>
<gene>
    <name evidence="3" type="ORF">M569_14061</name>
</gene>
<feature type="compositionally biased region" description="Basic and acidic residues" evidence="2">
    <location>
        <begin position="260"/>
        <end position="269"/>
    </location>
</feature>
<feature type="region of interest" description="Disordered" evidence="2">
    <location>
        <begin position="308"/>
        <end position="381"/>
    </location>
</feature>
<evidence type="ECO:0000313" key="4">
    <source>
        <dbReference type="Proteomes" id="UP000015453"/>
    </source>
</evidence>
<dbReference type="InterPro" id="IPR043424">
    <property type="entry name" value="BLT-like"/>
</dbReference>
<evidence type="ECO:0000256" key="1">
    <source>
        <dbReference type="SAM" id="Coils"/>
    </source>
</evidence>
<reference evidence="3 4" key="1">
    <citation type="journal article" date="2013" name="BMC Genomics">
        <title>The miniature genome of a carnivorous plant Genlisea aurea contains a low number of genes and short non-coding sequences.</title>
        <authorList>
            <person name="Leushkin E.V."/>
            <person name="Sutormin R.A."/>
            <person name="Nabieva E.R."/>
            <person name="Penin A.A."/>
            <person name="Kondrashov A.S."/>
            <person name="Logacheva M.D."/>
        </authorList>
    </citation>
    <scope>NUCLEOTIDE SEQUENCE [LARGE SCALE GENOMIC DNA]</scope>
</reference>
<keyword evidence="1" id="KW-0175">Coiled coil</keyword>
<keyword evidence="4" id="KW-1185">Reference proteome</keyword>
<name>S8DMB5_9LAMI</name>
<feature type="compositionally biased region" description="Basic and acidic residues" evidence="2">
    <location>
        <begin position="326"/>
        <end position="336"/>
    </location>
</feature>
<dbReference type="PANTHER" id="PTHR31071">
    <property type="entry name" value="GB|AAF24581.1"/>
    <property type="match status" value="1"/>
</dbReference>
<evidence type="ECO:0000256" key="2">
    <source>
        <dbReference type="SAM" id="MobiDB-lite"/>
    </source>
</evidence>
<accession>S8DMB5</accession>
<comment type="caution">
    <text evidence="3">The sequence shown here is derived from an EMBL/GenBank/DDBJ whole genome shotgun (WGS) entry which is preliminary data.</text>
</comment>
<dbReference type="PANTHER" id="PTHR31071:SF9">
    <property type="entry name" value="INTRACELLULAR PROTEIN TRANSPORT PROTEIN USO1-RELATED"/>
    <property type="match status" value="1"/>
</dbReference>
<dbReference type="AlphaFoldDB" id="S8DMB5"/>